<accession>A0ABM1K230</accession>
<dbReference type="InterPro" id="IPR027806">
    <property type="entry name" value="HARBI1_dom"/>
</dbReference>
<organism evidence="9 10">
    <name type="scientific">Gekko japonicus</name>
    <name type="common">Schlegel's Japanese gecko</name>
    <dbReference type="NCBI Taxonomy" id="146911"/>
    <lineage>
        <taxon>Eukaryota</taxon>
        <taxon>Metazoa</taxon>
        <taxon>Chordata</taxon>
        <taxon>Craniata</taxon>
        <taxon>Vertebrata</taxon>
        <taxon>Euteleostomi</taxon>
        <taxon>Lepidosauria</taxon>
        <taxon>Squamata</taxon>
        <taxon>Bifurcata</taxon>
        <taxon>Gekkota</taxon>
        <taxon>Gekkonidae</taxon>
        <taxon>Gekkoninae</taxon>
        <taxon>Gekko</taxon>
    </lineage>
</organism>
<evidence type="ECO:0000259" key="8">
    <source>
        <dbReference type="PROSITE" id="PS50805"/>
    </source>
</evidence>
<protein>
    <submittedName>
        <fullName evidence="10">Nuclease HARBI1</fullName>
    </submittedName>
</protein>
<dbReference type="InterPro" id="IPR045249">
    <property type="entry name" value="HARBI1-like"/>
</dbReference>
<sequence length="531" mass="60674">MLETYGNVAFLESWIYKPDLISRLEEMDEMDVQDSEDTRSLTEDSAMAVMPERFSEEDLASEDTLDYSLEQSPEILTELMEGLASEDMAKLEQLQKALLQFIVLCQSRFLALCSVYTHWMRVKRRTFLAAGRRSSMRRRRLLGNIDRYSRRARMHWFALAGVPVPHRYWVRPRNTGWWENVMLGLQANQQWLQNFRMTHETFSEIVSVMKGRLLRRKTSMREPIPVEKRIAIAIWYLASANTYREVGEKFGVGVSTVGEVVLEVCFAMEVELYHKTVCLGPDVAKIMDGFDRLGFPHCIGAIDRMPLLTRAPGRGLDEHGNVKKYSSVLLQGTVDHTGRFTNAEMEWSGSNQDAFVFSNSTLCTAMDAGGYVPGNPILHLEGLSVPALIVADGDYPMRRWLMKPFDQCRGRRERNFNSALHRARNVAECAFERLKARWRCLSARLNVFQENVTSLVRACVILHNICEEKGHEILAEHSEQGHTLADHCDPKPARVHTEETVDFDPNDAQCLAEGEAVREVVANYMIANLQC</sequence>
<dbReference type="PANTHER" id="PTHR22930">
    <property type="match status" value="1"/>
</dbReference>
<evidence type="ECO:0000256" key="1">
    <source>
        <dbReference type="ARBA" id="ARBA00001968"/>
    </source>
</evidence>
<gene>
    <name evidence="10" type="primary">LOC107111320</name>
</gene>
<dbReference type="Proteomes" id="UP000694871">
    <property type="component" value="Unplaced"/>
</dbReference>
<dbReference type="Pfam" id="PF13359">
    <property type="entry name" value="DDE_Tnp_4"/>
    <property type="match status" value="1"/>
</dbReference>
<evidence type="ECO:0000256" key="5">
    <source>
        <dbReference type="ARBA" id="ARBA00022723"/>
    </source>
</evidence>
<comment type="subcellular location">
    <subcellularLocation>
        <location evidence="2">Nucleus</location>
    </subcellularLocation>
</comment>
<dbReference type="PROSITE" id="PS50805">
    <property type="entry name" value="KRAB"/>
    <property type="match status" value="1"/>
</dbReference>
<evidence type="ECO:0000256" key="2">
    <source>
        <dbReference type="ARBA" id="ARBA00004123"/>
    </source>
</evidence>
<evidence type="ECO:0000256" key="7">
    <source>
        <dbReference type="ARBA" id="ARBA00023242"/>
    </source>
</evidence>
<reference evidence="10" key="1">
    <citation type="submission" date="2025-08" db="UniProtKB">
        <authorList>
            <consortium name="RefSeq"/>
        </authorList>
    </citation>
    <scope>IDENTIFICATION</scope>
</reference>
<keyword evidence="4" id="KW-0540">Nuclease</keyword>
<name>A0ABM1K230_GEKJA</name>
<keyword evidence="9" id="KW-1185">Reference proteome</keyword>
<evidence type="ECO:0000256" key="6">
    <source>
        <dbReference type="ARBA" id="ARBA00022801"/>
    </source>
</evidence>
<dbReference type="RefSeq" id="XP_015267767.1">
    <property type="nucleotide sequence ID" value="XM_015412281.1"/>
</dbReference>
<dbReference type="InterPro" id="IPR001909">
    <property type="entry name" value="KRAB"/>
</dbReference>
<feature type="domain" description="KRAB" evidence="8">
    <location>
        <begin position="1"/>
        <end position="43"/>
    </location>
</feature>
<keyword evidence="5" id="KW-0479">Metal-binding</keyword>
<proteinExistence type="inferred from homology"/>
<keyword evidence="6" id="KW-0378">Hydrolase</keyword>
<evidence type="ECO:0000256" key="4">
    <source>
        <dbReference type="ARBA" id="ARBA00022722"/>
    </source>
</evidence>
<comment type="similarity">
    <text evidence="3">Belongs to the HARBI1 family.</text>
</comment>
<evidence type="ECO:0000313" key="9">
    <source>
        <dbReference type="Proteomes" id="UP000694871"/>
    </source>
</evidence>
<evidence type="ECO:0000256" key="3">
    <source>
        <dbReference type="ARBA" id="ARBA00006958"/>
    </source>
</evidence>
<comment type="cofactor">
    <cofactor evidence="1">
        <name>a divalent metal cation</name>
        <dbReference type="ChEBI" id="CHEBI:60240"/>
    </cofactor>
</comment>
<dbReference type="PANTHER" id="PTHR22930:SF206">
    <property type="entry name" value="NUCLEASE HARBI1"/>
    <property type="match status" value="1"/>
</dbReference>
<keyword evidence="7" id="KW-0539">Nucleus</keyword>
<evidence type="ECO:0000313" key="10">
    <source>
        <dbReference type="RefSeq" id="XP_015267767.1"/>
    </source>
</evidence>
<dbReference type="GeneID" id="107111320"/>